<protein>
    <submittedName>
        <fullName evidence="2">Uncharacterized protein</fullName>
    </submittedName>
</protein>
<dbReference type="AlphaFoldDB" id="A0A3S5AHE9"/>
<organism evidence="2 3">
    <name type="scientific">Protopolystoma xenopodis</name>
    <dbReference type="NCBI Taxonomy" id="117903"/>
    <lineage>
        <taxon>Eukaryota</taxon>
        <taxon>Metazoa</taxon>
        <taxon>Spiralia</taxon>
        <taxon>Lophotrochozoa</taxon>
        <taxon>Platyhelminthes</taxon>
        <taxon>Monogenea</taxon>
        <taxon>Polyopisthocotylea</taxon>
        <taxon>Polystomatidea</taxon>
        <taxon>Polystomatidae</taxon>
        <taxon>Protopolystoma</taxon>
    </lineage>
</organism>
<name>A0A3S5AHE9_9PLAT</name>
<keyword evidence="3" id="KW-1185">Reference proteome</keyword>
<proteinExistence type="predicted"/>
<gene>
    <name evidence="2" type="ORF">PXEA_LOCUS17390</name>
</gene>
<evidence type="ECO:0000256" key="1">
    <source>
        <dbReference type="SAM" id="MobiDB-lite"/>
    </source>
</evidence>
<dbReference type="OrthoDB" id="10035564at2759"/>
<evidence type="ECO:0000313" key="2">
    <source>
        <dbReference type="EMBL" id="VEL23950.1"/>
    </source>
</evidence>
<dbReference type="Proteomes" id="UP000784294">
    <property type="component" value="Unassembled WGS sequence"/>
</dbReference>
<dbReference type="EMBL" id="CAAALY010064958">
    <property type="protein sequence ID" value="VEL23950.1"/>
    <property type="molecule type" value="Genomic_DNA"/>
</dbReference>
<comment type="caution">
    <text evidence="2">The sequence shown here is derived from an EMBL/GenBank/DDBJ whole genome shotgun (WGS) entry which is preliminary data.</text>
</comment>
<feature type="region of interest" description="Disordered" evidence="1">
    <location>
        <begin position="84"/>
        <end position="106"/>
    </location>
</feature>
<evidence type="ECO:0000313" key="3">
    <source>
        <dbReference type="Proteomes" id="UP000784294"/>
    </source>
</evidence>
<accession>A0A3S5AHE9</accession>
<sequence length="171" mass="18500">MPLQAYSASTCPTNFTVNVAVGPEHRRALGKLINGRLVPELYHPLGLLRYYDPGATFGDATCGPGSGGVGEPGGLRNGALRSQNAAVSGSGTGSAPGADAVSEATRRRRRKRGCITVWPGNLALRRWLNTRRVGLLIPKAKLRMKLFCEQFTSMSFPMGRAMVSWSRRQRT</sequence>
<reference evidence="2" key="1">
    <citation type="submission" date="2018-11" db="EMBL/GenBank/DDBJ databases">
        <authorList>
            <consortium name="Pathogen Informatics"/>
        </authorList>
    </citation>
    <scope>NUCLEOTIDE SEQUENCE</scope>
</reference>